<evidence type="ECO:0000313" key="1">
    <source>
        <dbReference type="EMBL" id="MBN3272724.1"/>
    </source>
</evidence>
<feature type="non-terminal residue" evidence="1">
    <location>
        <position position="1"/>
    </location>
</feature>
<reference evidence="1" key="1">
    <citation type="journal article" date="2021" name="Cell">
        <title>Tracing the genetic footprints of vertebrate landing in non-teleost ray-finned fishes.</title>
        <authorList>
            <person name="Bi X."/>
            <person name="Wang K."/>
            <person name="Yang L."/>
            <person name="Pan H."/>
            <person name="Jiang H."/>
            <person name="Wei Q."/>
            <person name="Fang M."/>
            <person name="Yu H."/>
            <person name="Zhu C."/>
            <person name="Cai Y."/>
            <person name="He Y."/>
            <person name="Gan X."/>
            <person name="Zeng H."/>
            <person name="Yu D."/>
            <person name="Zhu Y."/>
            <person name="Jiang H."/>
            <person name="Qiu Q."/>
            <person name="Yang H."/>
            <person name="Zhang Y.E."/>
            <person name="Wang W."/>
            <person name="Zhu M."/>
            <person name="He S."/>
            <person name="Zhang G."/>
        </authorList>
    </citation>
    <scope>NUCLEOTIDE SEQUENCE</scope>
    <source>
        <strain evidence="1">Pddl_001</strain>
    </source>
</reference>
<gene>
    <name evidence="1" type="primary">Fam200a_2</name>
    <name evidence="1" type="ORF">GTO93_0011288</name>
</gene>
<name>A0ABS2XEP3_POLSP</name>
<feature type="non-terminal residue" evidence="1">
    <location>
        <position position="181"/>
    </location>
</feature>
<comment type="caution">
    <text evidence="1">The sequence shown here is derived from an EMBL/GenBank/DDBJ whole genome shotgun (WGS) entry which is preliminary data.</text>
</comment>
<dbReference type="EMBL" id="JAAWVQ010023465">
    <property type="protein sequence ID" value="MBN3272724.1"/>
    <property type="molecule type" value="Genomic_DNA"/>
</dbReference>
<evidence type="ECO:0000313" key="2">
    <source>
        <dbReference type="Proteomes" id="UP001166093"/>
    </source>
</evidence>
<accession>A0ABS2XEP3</accession>
<dbReference type="PANTHER" id="PTHR45913:SF19">
    <property type="entry name" value="LOW QUALITY PROTEIN: ZINC FINGER BED DOMAIN-CONTAINING PROTEIN 5-LIKE"/>
    <property type="match status" value="1"/>
</dbReference>
<organism evidence="1 2">
    <name type="scientific">Polyodon spathula</name>
    <name type="common">North American paddlefish</name>
    <name type="synonym">Squalus spathula</name>
    <dbReference type="NCBI Taxonomy" id="7913"/>
    <lineage>
        <taxon>Eukaryota</taxon>
        <taxon>Metazoa</taxon>
        <taxon>Chordata</taxon>
        <taxon>Craniata</taxon>
        <taxon>Vertebrata</taxon>
        <taxon>Euteleostomi</taxon>
        <taxon>Actinopterygii</taxon>
        <taxon>Chondrostei</taxon>
        <taxon>Acipenseriformes</taxon>
        <taxon>Polyodontidae</taxon>
        <taxon>Polyodon</taxon>
    </lineage>
</organism>
<proteinExistence type="predicted"/>
<keyword evidence="2" id="KW-1185">Reference proteome</keyword>
<dbReference type="Proteomes" id="UP001166093">
    <property type="component" value="Unassembled WGS sequence"/>
</dbReference>
<dbReference type="PANTHER" id="PTHR45913">
    <property type="entry name" value="EPM2A-INTERACTING PROTEIN 1"/>
    <property type="match status" value="1"/>
</dbReference>
<sequence length="181" mass="19945">MPPNTVMGYTPAYWQVSLSSYVKAADRPPSPSDVLSPASRGYLTVTQGKNLPLSLVTLVSQELNPAAATAASLDMVRTIFDDKSAEKLRSIPLSDNTMDDFMKDLLCCLTLPTNITGPDLMAVLKEVVKIFNFIKGSSLNSRLFEVLSSEMGAEHTHLLFHTEVRWLSRGRVLTKGLRTQE</sequence>
<protein>
    <submittedName>
        <fullName evidence="1">F200A protein</fullName>
    </submittedName>
</protein>